<accession>A0ACD3B525</accession>
<keyword evidence="2" id="KW-1185">Reference proteome</keyword>
<gene>
    <name evidence="1" type="ORF">BDN72DRAFT_835514</name>
</gene>
<organism evidence="1 2">
    <name type="scientific">Pluteus cervinus</name>
    <dbReference type="NCBI Taxonomy" id="181527"/>
    <lineage>
        <taxon>Eukaryota</taxon>
        <taxon>Fungi</taxon>
        <taxon>Dikarya</taxon>
        <taxon>Basidiomycota</taxon>
        <taxon>Agaricomycotina</taxon>
        <taxon>Agaricomycetes</taxon>
        <taxon>Agaricomycetidae</taxon>
        <taxon>Agaricales</taxon>
        <taxon>Pluteineae</taxon>
        <taxon>Pluteaceae</taxon>
        <taxon>Pluteus</taxon>
    </lineage>
</organism>
<sequence length="331" mass="37253">MESGNAPAFEIGDTFGAMLVGAFISMAVYGITTLQTYFYFLYYPMDRIGTKSLVAAVWILDTFHVAFMCHAVYFYLVTAFNHREWLASGTWSLFASIGMNVLIGFVVQCFFTYHIYQLCSQKQKLRPWVTGIISFVVVAHFVLGMETVSFFFIKKDFARLPEVEWIGAMPFALTAILSDVLIAAVLCWLVGLNRSDFSDTNNLINKLTILAINRCLLTSAVAMIELIVFIALPKTFYLWGIDFIIGKLWANSFLATLNSRKALQIHLDTSTDTSISFNLHSLTSGDNRPTSVFQVPSRDISRRVRPSELDSKETASHSTLNQDGQLIKEYV</sequence>
<evidence type="ECO:0000313" key="2">
    <source>
        <dbReference type="Proteomes" id="UP000308600"/>
    </source>
</evidence>
<protein>
    <submittedName>
        <fullName evidence="1">Uncharacterized protein</fullName>
    </submittedName>
</protein>
<evidence type="ECO:0000313" key="1">
    <source>
        <dbReference type="EMBL" id="TFK72906.1"/>
    </source>
</evidence>
<reference evidence="1 2" key="1">
    <citation type="journal article" date="2019" name="Nat. Ecol. Evol.">
        <title>Megaphylogeny resolves global patterns of mushroom evolution.</title>
        <authorList>
            <person name="Varga T."/>
            <person name="Krizsan K."/>
            <person name="Foldi C."/>
            <person name="Dima B."/>
            <person name="Sanchez-Garcia M."/>
            <person name="Sanchez-Ramirez S."/>
            <person name="Szollosi G.J."/>
            <person name="Szarkandi J.G."/>
            <person name="Papp V."/>
            <person name="Albert L."/>
            <person name="Andreopoulos W."/>
            <person name="Angelini C."/>
            <person name="Antonin V."/>
            <person name="Barry K.W."/>
            <person name="Bougher N.L."/>
            <person name="Buchanan P."/>
            <person name="Buyck B."/>
            <person name="Bense V."/>
            <person name="Catcheside P."/>
            <person name="Chovatia M."/>
            <person name="Cooper J."/>
            <person name="Damon W."/>
            <person name="Desjardin D."/>
            <person name="Finy P."/>
            <person name="Geml J."/>
            <person name="Haridas S."/>
            <person name="Hughes K."/>
            <person name="Justo A."/>
            <person name="Karasinski D."/>
            <person name="Kautmanova I."/>
            <person name="Kiss B."/>
            <person name="Kocsube S."/>
            <person name="Kotiranta H."/>
            <person name="LaButti K.M."/>
            <person name="Lechner B.E."/>
            <person name="Liimatainen K."/>
            <person name="Lipzen A."/>
            <person name="Lukacs Z."/>
            <person name="Mihaltcheva S."/>
            <person name="Morgado L.N."/>
            <person name="Niskanen T."/>
            <person name="Noordeloos M.E."/>
            <person name="Ohm R.A."/>
            <person name="Ortiz-Santana B."/>
            <person name="Ovrebo C."/>
            <person name="Racz N."/>
            <person name="Riley R."/>
            <person name="Savchenko A."/>
            <person name="Shiryaev A."/>
            <person name="Soop K."/>
            <person name="Spirin V."/>
            <person name="Szebenyi C."/>
            <person name="Tomsovsky M."/>
            <person name="Tulloss R.E."/>
            <person name="Uehling J."/>
            <person name="Grigoriev I.V."/>
            <person name="Vagvolgyi C."/>
            <person name="Papp T."/>
            <person name="Martin F.M."/>
            <person name="Miettinen O."/>
            <person name="Hibbett D.S."/>
            <person name="Nagy L.G."/>
        </authorList>
    </citation>
    <scope>NUCLEOTIDE SEQUENCE [LARGE SCALE GENOMIC DNA]</scope>
    <source>
        <strain evidence="1 2">NL-1719</strain>
    </source>
</reference>
<proteinExistence type="predicted"/>
<name>A0ACD3B525_9AGAR</name>
<dbReference type="EMBL" id="ML208280">
    <property type="protein sequence ID" value="TFK72906.1"/>
    <property type="molecule type" value="Genomic_DNA"/>
</dbReference>
<dbReference type="Proteomes" id="UP000308600">
    <property type="component" value="Unassembled WGS sequence"/>
</dbReference>